<dbReference type="Proteomes" id="UP000198683">
    <property type="component" value="Unassembled WGS sequence"/>
</dbReference>
<sequence>MLTLTAGAVAAIRDLTSQPETPPETGLRIALSSQDGPARALELSISGGPLGDDQVLEAEDVHVYLEPAAASLLGDKTLDVETTQDDRLRFRIVEAGT</sequence>
<proteinExistence type="predicted"/>
<protein>
    <submittedName>
        <fullName evidence="2">Fe-S cluster assembly iron-binding protein IscA</fullName>
    </submittedName>
</protein>
<dbReference type="Gene3D" id="2.60.300.12">
    <property type="entry name" value="HesB-like domain"/>
    <property type="match status" value="1"/>
</dbReference>
<dbReference type="RefSeq" id="WP_090764579.1">
    <property type="nucleotide sequence ID" value="NZ_FNFB01000007.1"/>
</dbReference>
<accession>A0A1G9BQR4</accession>
<organism evidence="2 3">
    <name type="scientific">Nonomuraea maritima</name>
    <dbReference type="NCBI Taxonomy" id="683260"/>
    <lineage>
        <taxon>Bacteria</taxon>
        <taxon>Bacillati</taxon>
        <taxon>Actinomycetota</taxon>
        <taxon>Actinomycetes</taxon>
        <taxon>Streptosporangiales</taxon>
        <taxon>Streptosporangiaceae</taxon>
        <taxon>Nonomuraea</taxon>
    </lineage>
</organism>
<dbReference type="EMBL" id="FNFB01000007">
    <property type="protein sequence ID" value="SDK41777.1"/>
    <property type="molecule type" value="Genomic_DNA"/>
</dbReference>
<dbReference type="InterPro" id="IPR035903">
    <property type="entry name" value="HesB-like_dom_sf"/>
</dbReference>
<evidence type="ECO:0000313" key="2">
    <source>
        <dbReference type="EMBL" id="SDK41777.1"/>
    </source>
</evidence>
<dbReference type="SUPFAM" id="SSF89360">
    <property type="entry name" value="HesB-like domain"/>
    <property type="match status" value="1"/>
</dbReference>
<dbReference type="OrthoDB" id="4868950at2"/>
<dbReference type="AlphaFoldDB" id="A0A1G9BQR4"/>
<gene>
    <name evidence="2" type="ORF">SAMN05421874_107256</name>
</gene>
<dbReference type="STRING" id="683260.SAMN05421874_107256"/>
<evidence type="ECO:0000256" key="1">
    <source>
        <dbReference type="SAM" id="MobiDB-lite"/>
    </source>
</evidence>
<feature type="region of interest" description="Disordered" evidence="1">
    <location>
        <begin position="14"/>
        <end position="33"/>
    </location>
</feature>
<reference evidence="2 3" key="1">
    <citation type="submission" date="2016-10" db="EMBL/GenBank/DDBJ databases">
        <authorList>
            <person name="de Groot N.N."/>
        </authorList>
    </citation>
    <scope>NUCLEOTIDE SEQUENCE [LARGE SCALE GENOMIC DNA]</scope>
    <source>
        <strain evidence="2 3">CGMCC 4.5681</strain>
    </source>
</reference>
<keyword evidence="3" id="KW-1185">Reference proteome</keyword>
<name>A0A1G9BQR4_9ACTN</name>
<evidence type="ECO:0000313" key="3">
    <source>
        <dbReference type="Proteomes" id="UP000198683"/>
    </source>
</evidence>